<gene>
    <name evidence="3" type="primary">xdhC</name>
    <name evidence="3" type="ORF">CFter6_5052</name>
</gene>
<dbReference type="PANTHER" id="PTHR30388">
    <property type="entry name" value="ALDEHYDE OXIDOREDUCTASE MOLYBDENUM COFACTOR ASSEMBLY PROTEIN"/>
    <property type="match status" value="1"/>
</dbReference>
<dbReference type="RefSeq" id="WP_061541891.1">
    <property type="nucleotide sequence ID" value="NZ_CP013232.1"/>
</dbReference>
<reference evidence="3 4" key="1">
    <citation type="submission" date="2015-11" db="EMBL/GenBank/DDBJ databases">
        <title>Exploring the genomic traits of fungus-feeding bacterial genus Collimonas.</title>
        <authorList>
            <person name="Song C."/>
            <person name="Schmidt R."/>
            <person name="de Jager V."/>
            <person name="Krzyzanowska D."/>
            <person name="Jongedijk E."/>
            <person name="Cankar K."/>
            <person name="Beekwilder J."/>
            <person name="van Veen A."/>
            <person name="de Boer W."/>
            <person name="van Veen J.A."/>
            <person name="Garbeva P."/>
        </authorList>
    </citation>
    <scope>NUCLEOTIDE SEQUENCE [LARGE SCALE GENOMIC DNA]</scope>
    <source>
        <strain evidence="3 4">Ter6</strain>
    </source>
</reference>
<accession>A0A127PII5</accession>
<dbReference type="PATRIC" id="fig|158899.10.peg.4979"/>
<feature type="domain" description="XdhC- CoxI" evidence="1">
    <location>
        <begin position="17"/>
        <end position="73"/>
    </location>
</feature>
<name>A0A127PII5_9BURK</name>
<dbReference type="Gene3D" id="3.40.50.720">
    <property type="entry name" value="NAD(P)-binding Rossmann-like Domain"/>
    <property type="match status" value="1"/>
</dbReference>
<dbReference type="Pfam" id="PF13478">
    <property type="entry name" value="XdhC_C"/>
    <property type="match status" value="1"/>
</dbReference>
<dbReference type="EMBL" id="CP013232">
    <property type="protein sequence ID" value="AMO97622.1"/>
    <property type="molecule type" value="Genomic_DNA"/>
</dbReference>
<dbReference type="AlphaFoldDB" id="A0A127PII5"/>
<dbReference type="Pfam" id="PF02625">
    <property type="entry name" value="XdhC_CoxI"/>
    <property type="match status" value="1"/>
</dbReference>
<dbReference type="InterPro" id="IPR003777">
    <property type="entry name" value="XdhC_CoxI"/>
</dbReference>
<feature type="domain" description="XdhC Rossmann" evidence="2">
    <location>
        <begin position="194"/>
        <end position="336"/>
    </location>
</feature>
<dbReference type="InterPro" id="IPR014308">
    <property type="entry name" value="Xanthine_DH_XdhC"/>
</dbReference>
<evidence type="ECO:0000313" key="4">
    <source>
        <dbReference type="Proteomes" id="UP000072421"/>
    </source>
</evidence>
<dbReference type="NCBIfam" id="TIGR02964">
    <property type="entry name" value="xanthine_xdhC"/>
    <property type="match status" value="1"/>
</dbReference>
<evidence type="ECO:0000259" key="1">
    <source>
        <dbReference type="Pfam" id="PF02625"/>
    </source>
</evidence>
<dbReference type="OrthoDB" id="61481at2"/>
<organism evidence="3">
    <name type="scientific">Collimonas fungivorans</name>
    <dbReference type="NCBI Taxonomy" id="158899"/>
    <lineage>
        <taxon>Bacteria</taxon>
        <taxon>Pseudomonadati</taxon>
        <taxon>Pseudomonadota</taxon>
        <taxon>Betaproteobacteria</taxon>
        <taxon>Burkholderiales</taxon>
        <taxon>Oxalobacteraceae</taxon>
        <taxon>Collimonas</taxon>
    </lineage>
</organism>
<dbReference type="InterPro" id="IPR052698">
    <property type="entry name" value="MoCofactor_Util/Proc"/>
</dbReference>
<evidence type="ECO:0000259" key="2">
    <source>
        <dbReference type="Pfam" id="PF13478"/>
    </source>
</evidence>
<proteinExistence type="predicted"/>
<dbReference type="InterPro" id="IPR027051">
    <property type="entry name" value="XdhC_Rossmann_dom"/>
</dbReference>
<sequence>MSNWLDALTTLITQPAQTTTAILVTVAQVEGSGPREPGAKMVVTAVGQFDTIGGGHLELQAVRIAREMLDEGLSLSRERRLQRFSLGPSLGQCCGGVVHLAFERVTPASADYFSFLQRRLREAEDSWRLVALDDAAPPALCDGDGERLHGPGRLPTLPSLSTPSVNALGACLVLRDDNGKRWLLDACLAPRPQLFLFGAGHVGAAIVKALGDLPCRVVWIDEREEMFPDELPANVRVEATDTPEAVVDSAPAGSSFLVMTHNHALDQRLSAQILQRDDIAWFGLIGSKSKRMQFEHRLHERGISLERLADMVCPIGIPGIVGKEPAVIAASVTAQLLQVWEHIARQQQTAAPHLRPQLLSTI</sequence>
<dbReference type="PANTHER" id="PTHR30388:SF6">
    <property type="entry name" value="XANTHINE DEHYDROGENASE SUBUNIT A-RELATED"/>
    <property type="match status" value="1"/>
</dbReference>
<dbReference type="Proteomes" id="UP000072421">
    <property type="component" value="Chromosome"/>
</dbReference>
<evidence type="ECO:0000313" key="3">
    <source>
        <dbReference type="EMBL" id="AMO97622.1"/>
    </source>
</evidence>
<protein>
    <submittedName>
        <fullName evidence="3">Xanthine dehydrogenase accessory protein XdhC</fullName>
    </submittedName>
</protein>